<evidence type="ECO:0000313" key="3">
    <source>
        <dbReference type="Proteomes" id="UP000521943"/>
    </source>
</evidence>
<evidence type="ECO:0000313" key="2">
    <source>
        <dbReference type="EMBL" id="KAF6761589.1"/>
    </source>
</evidence>
<proteinExistence type="predicted"/>
<gene>
    <name evidence="2" type="ORF">DFP72DRAFT_1151279</name>
</gene>
<evidence type="ECO:0000256" key="1">
    <source>
        <dbReference type="SAM" id="MobiDB-lite"/>
    </source>
</evidence>
<reference evidence="2 3" key="1">
    <citation type="submission" date="2020-07" db="EMBL/GenBank/DDBJ databases">
        <title>Comparative genomics of pyrophilous fungi reveals a link between fire events and developmental genes.</title>
        <authorList>
            <consortium name="DOE Joint Genome Institute"/>
            <person name="Steindorff A.S."/>
            <person name="Carver A."/>
            <person name="Calhoun S."/>
            <person name="Stillman K."/>
            <person name="Liu H."/>
            <person name="Lipzen A."/>
            <person name="Pangilinan J."/>
            <person name="Labutti K."/>
            <person name="Bruns T.D."/>
            <person name="Grigoriev I.V."/>
        </authorList>
    </citation>
    <scope>NUCLEOTIDE SEQUENCE [LARGE SCALE GENOMIC DNA]</scope>
    <source>
        <strain evidence="2 3">CBS 144469</strain>
    </source>
</reference>
<keyword evidence="3" id="KW-1185">Reference proteome</keyword>
<feature type="region of interest" description="Disordered" evidence="1">
    <location>
        <begin position="78"/>
        <end position="108"/>
    </location>
</feature>
<organism evidence="2 3">
    <name type="scientific">Ephemerocybe angulata</name>
    <dbReference type="NCBI Taxonomy" id="980116"/>
    <lineage>
        <taxon>Eukaryota</taxon>
        <taxon>Fungi</taxon>
        <taxon>Dikarya</taxon>
        <taxon>Basidiomycota</taxon>
        <taxon>Agaricomycotina</taxon>
        <taxon>Agaricomycetes</taxon>
        <taxon>Agaricomycetidae</taxon>
        <taxon>Agaricales</taxon>
        <taxon>Agaricineae</taxon>
        <taxon>Psathyrellaceae</taxon>
        <taxon>Ephemerocybe</taxon>
    </lineage>
</organism>
<dbReference type="Proteomes" id="UP000521943">
    <property type="component" value="Unassembled WGS sequence"/>
</dbReference>
<accession>A0A8H6IAK4</accession>
<dbReference type="AlphaFoldDB" id="A0A8H6IAK4"/>
<name>A0A8H6IAK4_9AGAR</name>
<protein>
    <submittedName>
        <fullName evidence="2">Uncharacterized protein</fullName>
    </submittedName>
</protein>
<comment type="caution">
    <text evidence="2">The sequence shown here is derived from an EMBL/GenBank/DDBJ whole genome shotgun (WGS) entry which is preliminary data.</text>
</comment>
<dbReference type="EMBL" id="JACGCI010000009">
    <property type="protein sequence ID" value="KAF6761589.1"/>
    <property type="molecule type" value="Genomic_DNA"/>
</dbReference>
<sequence length="220" mass="24478">MADFALYAGDRRWARQIYSRTGRIATEEVLRTTSWSTRHRRDSILPLLQRKDSLSWPVAGNPRYHLMATVHFDILKQPDPSGASRDSRKEGALSLSTSARARHSTSKSGVASPFLGRAFGLQADASTEKPDRLALYRRLGPPEVWKARIPPPTDRTVHRPLQIKNASTVRRRCPGFSVPGGVLGMLVLTQGCGQAMPLASAVGMRASRRQIQPRKSWNLE</sequence>